<dbReference type="SUPFAM" id="SSF55144">
    <property type="entry name" value="LigT-like"/>
    <property type="match status" value="1"/>
</dbReference>
<keyword evidence="2" id="KW-1185">Reference proteome</keyword>
<dbReference type="EMBL" id="MBQD01000003">
    <property type="protein sequence ID" value="OCL37032.1"/>
    <property type="molecule type" value="Genomic_DNA"/>
</dbReference>
<name>A0A1C0ARZ4_9ACTN</name>
<organism evidence="1 2">
    <name type="scientific">Tessaracoccus lapidicaptus</name>
    <dbReference type="NCBI Taxonomy" id="1427523"/>
    <lineage>
        <taxon>Bacteria</taxon>
        <taxon>Bacillati</taxon>
        <taxon>Actinomycetota</taxon>
        <taxon>Actinomycetes</taxon>
        <taxon>Propionibacteriales</taxon>
        <taxon>Propionibacteriaceae</taxon>
        <taxon>Tessaracoccus</taxon>
    </lineage>
</organism>
<dbReference type="Pfam" id="PF13563">
    <property type="entry name" value="2_5_RNA_ligase2"/>
    <property type="match status" value="1"/>
</dbReference>
<dbReference type="RefSeq" id="WP_068749744.1">
    <property type="nucleotide sequence ID" value="NZ_MBQD01000003.1"/>
</dbReference>
<accession>A0A1C0ARZ4</accession>
<dbReference type="Gene3D" id="3.90.1140.10">
    <property type="entry name" value="Cyclic phosphodiesterase"/>
    <property type="match status" value="1"/>
</dbReference>
<evidence type="ECO:0000313" key="2">
    <source>
        <dbReference type="Proteomes" id="UP000093501"/>
    </source>
</evidence>
<reference evidence="2" key="1">
    <citation type="submission" date="2016-07" db="EMBL/GenBank/DDBJ databases">
        <authorList>
            <person name="Florea S."/>
            <person name="Webb J.S."/>
            <person name="Jaromczyk J."/>
            <person name="Schardl C.L."/>
        </authorList>
    </citation>
    <scope>NUCLEOTIDE SEQUENCE [LARGE SCALE GENOMIC DNA]</scope>
    <source>
        <strain evidence="2">IPBSL-7</strain>
    </source>
</reference>
<dbReference type="AlphaFoldDB" id="A0A1C0ARZ4"/>
<gene>
    <name evidence="1" type="ORF">BCR15_12285</name>
</gene>
<dbReference type="Proteomes" id="UP000093501">
    <property type="component" value="Unassembled WGS sequence"/>
</dbReference>
<proteinExistence type="predicted"/>
<evidence type="ECO:0000313" key="1">
    <source>
        <dbReference type="EMBL" id="OCL37032.1"/>
    </source>
</evidence>
<comment type="caution">
    <text evidence="1">The sequence shown here is derived from an EMBL/GenBank/DDBJ whole genome shotgun (WGS) entry which is preliminary data.</text>
</comment>
<dbReference type="InterPro" id="IPR009097">
    <property type="entry name" value="Cyclic_Pdiesterase"/>
</dbReference>
<sequence length="227" mass="24242">MTRRASGSGVGAGPDRTIACEDRDFVEWHGGCEHALVWAVEADAAPVRAAVASARERWGDVLLPRHQRQPHITVAYAGPVPTPGATPVDAPYTPDRLVSDLERLRAVGIGPFAVKVSGWDTFPMVPYLPAAAPELVRLNAALTQGSPHDGGYVPHVTIGHYAVSRPMDELRARAAGWRAPRIDPLDVAEISLLAYATRDIAGPLTTVGRLRLADGAWLRTALLPGFG</sequence>
<evidence type="ECO:0008006" key="3">
    <source>
        <dbReference type="Google" id="ProtNLM"/>
    </source>
</evidence>
<protein>
    <recommendedName>
        <fullName evidence="3">2'-5' RNA ligase</fullName>
    </recommendedName>
</protein>